<dbReference type="EMBL" id="JACXZA010000005">
    <property type="protein sequence ID" value="MBD3921158.1"/>
    <property type="molecule type" value="Genomic_DNA"/>
</dbReference>
<sequence length="443" mass="49826">MIGIVALSLITPSDVRAAATAKQPAKPACDSSWYEPTMTKVPQGRITVKGQAQPVNLYIENDSEPYKSDMTLSTDSVTRVYRVDVRNGQKYYFIDNDKYVLGNSSIKYEAVPQKVRSCMVDAVSSYNVTTWTAEAKKLKSPLVKLIYLFQRLDEFVDYDYDLYFGTGGDPLSHTANGALANGLAVCDGYATALQLLLTKVGIEAKVIEGTANNGSGKGYEAHAWNLVKLDGLYYHVDPTWGDGYIGQLHYFLQPDQNMKRDHRWNEKTNATSVKYTYLDRIRYGFNFDYVNETYYDIGNNYDYLIYSKKFGDKSGKTAISHSPDGVFGAPQIYNGELYYMEIDGLKKTSLDGSGERIMNEGDRNAVHFIVFNNHIYYSTFGPTEDGSYRSDICKRDIDGSNRVLLNSSARESSLAGFYVYNAGAHSTLYYYTDDHQLVRLDAI</sequence>
<dbReference type="SUPFAM" id="SSF54001">
    <property type="entry name" value="Cysteine proteinases"/>
    <property type="match status" value="1"/>
</dbReference>
<organism evidence="2 3">
    <name type="scientific">Paenibacillus terricola</name>
    <dbReference type="NCBI Taxonomy" id="2763503"/>
    <lineage>
        <taxon>Bacteria</taxon>
        <taxon>Bacillati</taxon>
        <taxon>Bacillota</taxon>
        <taxon>Bacilli</taxon>
        <taxon>Bacillales</taxon>
        <taxon>Paenibacillaceae</taxon>
        <taxon>Paenibacillus</taxon>
    </lineage>
</organism>
<feature type="domain" description="Transglutaminase-like" evidence="1">
    <location>
        <begin position="178"/>
        <end position="240"/>
    </location>
</feature>
<dbReference type="Proteomes" id="UP000609346">
    <property type="component" value="Unassembled WGS sequence"/>
</dbReference>
<dbReference type="InterPro" id="IPR002931">
    <property type="entry name" value="Transglutaminase-like"/>
</dbReference>
<comment type="caution">
    <text evidence="2">The sequence shown here is derived from an EMBL/GenBank/DDBJ whole genome shotgun (WGS) entry which is preliminary data.</text>
</comment>
<protein>
    <recommendedName>
        <fullName evidence="1">Transglutaminase-like domain-containing protein</fullName>
    </recommendedName>
</protein>
<evidence type="ECO:0000313" key="2">
    <source>
        <dbReference type="EMBL" id="MBD3921158.1"/>
    </source>
</evidence>
<dbReference type="Pfam" id="PF01841">
    <property type="entry name" value="Transglut_core"/>
    <property type="match status" value="1"/>
</dbReference>
<gene>
    <name evidence="2" type="ORF">H8B09_20490</name>
</gene>
<keyword evidence="3" id="KW-1185">Reference proteome</keyword>
<dbReference type="RefSeq" id="WP_191205439.1">
    <property type="nucleotide sequence ID" value="NZ_JACXZA010000005.1"/>
</dbReference>
<dbReference type="SMART" id="SM00460">
    <property type="entry name" value="TGc"/>
    <property type="match status" value="1"/>
</dbReference>
<evidence type="ECO:0000259" key="1">
    <source>
        <dbReference type="SMART" id="SM00460"/>
    </source>
</evidence>
<dbReference type="Gene3D" id="3.10.620.30">
    <property type="match status" value="1"/>
</dbReference>
<dbReference type="InterPro" id="IPR038765">
    <property type="entry name" value="Papain-like_cys_pep_sf"/>
</dbReference>
<accession>A0ABR8MYX7</accession>
<proteinExistence type="predicted"/>
<dbReference type="PANTHER" id="PTHR46333:SF2">
    <property type="entry name" value="CYTOKINESIS PROTEIN 3"/>
    <property type="match status" value="1"/>
</dbReference>
<name>A0ABR8MYX7_9BACL</name>
<dbReference type="InterPro" id="IPR052557">
    <property type="entry name" value="CAP/Cytokinesis_protein"/>
</dbReference>
<reference evidence="2 3" key="1">
    <citation type="submission" date="2020-09" db="EMBL/GenBank/DDBJ databases">
        <title>Paenibacillus sp. strain PR3 16S rRNA gene Genome sequencing and assembly.</title>
        <authorList>
            <person name="Kim J."/>
        </authorList>
    </citation>
    <scope>NUCLEOTIDE SEQUENCE [LARGE SCALE GENOMIC DNA]</scope>
    <source>
        <strain evidence="2 3">PR3</strain>
    </source>
</reference>
<dbReference type="PANTHER" id="PTHR46333">
    <property type="entry name" value="CYTOKINESIS PROTEIN 3"/>
    <property type="match status" value="1"/>
</dbReference>
<evidence type="ECO:0000313" key="3">
    <source>
        <dbReference type="Proteomes" id="UP000609346"/>
    </source>
</evidence>